<reference evidence="6" key="2">
    <citation type="journal article" date="2021" name="PeerJ">
        <title>Extensive microbial diversity within the chicken gut microbiome revealed by metagenomics and culture.</title>
        <authorList>
            <person name="Gilroy R."/>
            <person name="Ravi A."/>
            <person name="Getino M."/>
            <person name="Pursley I."/>
            <person name="Horton D.L."/>
            <person name="Alikhan N.F."/>
            <person name="Baker D."/>
            <person name="Gharbi K."/>
            <person name="Hall N."/>
            <person name="Watson M."/>
            <person name="Adriaenssens E.M."/>
            <person name="Foster-Nyarko E."/>
            <person name="Jarju S."/>
            <person name="Secka A."/>
            <person name="Antonio M."/>
            <person name="Oren A."/>
            <person name="Chaudhuri R.R."/>
            <person name="La Ragione R."/>
            <person name="Hildebrand F."/>
            <person name="Pallen M.J."/>
        </authorList>
    </citation>
    <scope>NUCLEOTIDE SEQUENCE</scope>
    <source>
        <strain evidence="6">ChiHcec3-11533</strain>
    </source>
</reference>
<reference evidence="6" key="1">
    <citation type="submission" date="2020-10" db="EMBL/GenBank/DDBJ databases">
        <authorList>
            <person name="Gilroy R."/>
        </authorList>
    </citation>
    <scope>NUCLEOTIDE SEQUENCE</scope>
    <source>
        <strain evidence="6">ChiHcec3-11533</strain>
    </source>
</reference>
<dbReference type="InterPro" id="IPR018485">
    <property type="entry name" value="FGGY_C"/>
</dbReference>
<dbReference type="Pfam" id="PF00370">
    <property type="entry name" value="FGGY_N"/>
    <property type="match status" value="1"/>
</dbReference>
<dbReference type="AlphaFoldDB" id="A0A9D1LD42"/>
<comment type="caution">
    <text evidence="6">The sequence shown here is derived from an EMBL/GenBank/DDBJ whole genome shotgun (WGS) entry which is preliminary data.</text>
</comment>
<accession>A0A9D1LD42</accession>
<keyword evidence="3" id="KW-0418">Kinase</keyword>
<evidence type="ECO:0000313" key="7">
    <source>
        <dbReference type="Proteomes" id="UP000824072"/>
    </source>
</evidence>
<dbReference type="GO" id="GO:0005975">
    <property type="term" value="P:carbohydrate metabolic process"/>
    <property type="evidence" value="ECO:0007669"/>
    <property type="project" value="InterPro"/>
</dbReference>
<organism evidence="6 7">
    <name type="scientific">Candidatus Pullichristensenella excrementigallinarum</name>
    <dbReference type="NCBI Taxonomy" id="2840907"/>
    <lineage>
        <taxon>Bacteria</taxon>
        <taxon>Bacillati</taxon>
        <taxon>Bacillota</taxon>
        <taxon>Clostridia</taxon>
        <taxon>Candidatus Pullichristensenella</taxon>
    </lineage>
</organism>
<evidence type="ECO:0000256" key="2">
    <source>
        <dbReference type="ARBA" id="ARBA00022679"/>
    </source>
</evidence>
<dbReference type="SUPFAM" id="SSF53067">
    <property type="entry name" value="Actin-like ATPase domain"/>
    <property type="match status" value="2"/>
</dbReference>
<proteinExistence type="inferred from homology"/>
<keyword evidence="2" id="KW-0808">Transferase</keyword>
<evidence type="ECO:0000313" key="6">
    <source>
        <dbReference type="EMBL" id="HIU34332.1"/>
    </source>
</evidence>
<comment type="similarity">
    <text evidence="1">Belongs to the FGGY kinase family.</text>
</comment>
<dbReference type="PANTHER" id="PTHR43095">
    <property type="entry name" value="SUGAR KINASE"/>
    <property type="match status" value="1"/>
</dbReference>
<evidence type="ECO:0000259" key="4">
    <source>
        <dbReference type="Pfam" id="PF00370"/>
    </source>
</evidence>
<evidence type="ECO:0000256" key="3">
    <source>
        <dbReference type="ARBA" id="ARBA00022777"/>
    </source>
</evidence>
<dbReference type="InterPro" id="IPR000577">
    <property type="entry name" value="Carb_kinase_FGGY"/>
</dbReference>
<dbReference type="CDD" id="cd07773">
    <property type="entry name" value="ASKHA_NBD_FGGY_FK"/>
    <property type="match status" value="1"/>
</dbReference>
<name>A0A9D1LD42_9FIRM</name>
<evidence type="ECO:0000256" key="1">
    <source>
        <dbReference type="ARBA" id="ARBA00009156"/>
    </source>
</evidence>
<dbReference type="Gene3D" id="3.30.420.40">
    <property type="match status" value="2"/>
</dbReference>
<dbReference type="GO" id="GO:0016301">
    <property type="term" value="F:kinase activity"/>
    <property type="evidence" value="ECO:0007669"/>
    <property type="project" value="UniProtKB-KW"/>
</dbReference>
<gene>
    <name evidence="6" type="ORF">IAB02_07195</name>
</gene>
<dbReference type="Proteomes" id="UP000824072">
    <property type="component" value="Unassembled WGS sequence"/>
</dbReference>
<dbReference type="InterPro" id="IPR043129">
    <property type="entry name" value="ATPase_NBD"/>
</dbReference>
<feature type="domain" description="Carbohydrate kinase FGGY C-terminal" evidence="5">
    <location>
        <begin position="280"/>
        <end position="444"/>
    </location>
</feature>
<sequence length="493" mass="54231">MDFIGIDVGTSGCKASVLSQTGKILASAAREYGFLHSEQGHAALDLPLVWESIKDALREIAPHAGDVRAATASSLGETIVVLDQNDRILLPEGITYIDTRNIEEWNRLAGRIDPARLYALTGKGMPQIAMVNQYSWHKGNHPRAFSRAKRILFVDSFVTYMLSGEAMLDYSTASNSLLFDINQYTWSKELANAFEVDLSLFPSVGRMGTSLGKIRKSLSEELGLPQDMEILVGCHDQISATIGAGAIEAGAAVLGEGSTEALNVRVERENLLHLQKSRLPVEPFVDRGQYIVMISKLTHGTCLKWFVQTCGRDLLEKGGYAHAYDTFNALCPPSSEGLVFLPYLSRTYFSKEEPQALGVFLGLENGVSRETMYRAVLEGLSCETKSMLNQLSRHSISVERLIATGGASKSPQYMQIKSNLLRKPISVLDNAESGIRGLAMVCAVKKGCFQDLSEASKEFSRIAQCYTPKKIPDSVENRYFTVSSAIKDLYKML</sequence>
<dbReference type="EMBL" id="DVMU01000161">
    <property type="protein sequence ID" value="HIU34332.1"/>
    <property type="molecule type" value="Genomic_DNA"/>
</dbReference>
<dbReference type="PIRSF" id="PIRSF000538">
    <property type="entry name" value="GlpK"/>
    <property type="match status" value="1"/>
</dbReference>
<dbReference type="InterPro" id="IPR050406">
    <property type="entry name" value="FGGY_Carb_Kinase"/>
</dbReference>
<protein>
    <recommendedName>
        <fullName evidence="8">Xylulokinase</fullName>
    </recommendedName>
</protein>
<dbReference type="Pfam" id="PF02782">
    <property type="entry name" value="FGGY_C"/>
    <property type="match status" value="1"/>
</dbReference>
<dbReference type="InterPro" id="IPR018484">
    <property type="entry name" value="FGGY_N"/>
</dbReference>
<evidence type="ECO:0008006" key="8">
    <source>
        <dbReference type="Google" id="ProtNLM"/>
    </source>
</evidence>
<feature type="domain" description="Carbohydrate kinase FGGY N-terminal" evidence="4">
    <location>
        <begin position="4"/>
        <end position="243"/>
    </location>
</feature>
<evidence type="ECO:0000259" key="5">
    <source>
        <dbReference type="Pfam" id="PF02782"/>
    </source>
</evidence>